<evidence type="ECO:0000313" key="3">
    <source>
        <dbReference type="Proteomes" id="UP000503312"/>
    </source>
</evidence>
<feature type="signal peptide" evidence="1">
    <location>
        <begin position="1"/>
        <end position="18"/>
    </location>
</feature>
<dbReference type="KEGG" id="ptrp:DCO17_03440"/>
<gene>
    <name evidence="2" type="ORF">DCO17_03440</name>
</gene>
<protein>
    <submittedName>
        <fullName evidence="2">Uncharacterized protein</fullName>
    </submittedName>
</protein>
<reference evidence="2 3" key="1">
    <citation type="submission" date="2018-04" db="EMBL/GenBank/DDBJ databases">
        <title>Polynucleobacter sp. UH21B genome.</title>
        <authorList>
            <person name="Hahn M.W."/>
        </authorList>
    </citation>
    <scope>NUCLEOTIDE SEQUENCE [LARGE SCALE GENOMIC DNA]</scope>
    <source>
        <strain evidence="2 3">MWH-UH21B</strain>
    </source>
</reference>
<evidence type="ECO:0000313" key="2">
    <source>
        <dbReference type="EMBL" id="QKM64374.1"/>
    </source>
</evidence>
<keyword evidence="3" id="KW-1185">Reference proteome</keyword>
<dbReference type="RefSeq" id="WP_173955418.1">
    <property type="nucleotide sequence ID" value="NZ_CP028942.1"/>
</dbReference>
<dbReference type="Proteomes" id="UP000503312">
    <property type="component" value="Chromosome"/>
</dbReference>
<accession>A0A6M9PPT4</accession>
<feature type="chain" id="PRO_5026776290" evidence="1">
    <location>
        <begin position="19"/>
        <end position="124"/>
    </location>
</feature>
<keyword evidence="1" id="KW-0732">Signal</keyword>
<organism evidence="2 3">
    <name type="scientific">Polynucleobacter tropicus</name>
    <dbReference type="NCBI Taxonomy" id="1743174"/>
    <lineage>
        <taxon>Bacteria</taxon>
        <taxon>Pseudomonadati</taxon>
        <taxon>Pseudomonadota</taxon>
        <taxon>Betaproteobacteria</taxon>
        <taxon>Burkholderiales</taxon>
        <taxon>Burkholderiaceae</taxon>
        <taxon>Polynucleobacter</taxon>
    </lineage>
</organism>
<name>A0A6M9PPT4_9BURK</name>
<proteinExistence type="predicted"/>
<sequence length="124" mass="14374">MKYLVFLAFSLVTSLANAVSYDCTVTKKLDFENVYQPAQMEKYKFSARIHDSEKPKVDRCSIKPNDNKVTCDSYDIDRVEVDKHVGYKKFYLFRSQFDIQLFPDMKFVENNGRGGIAFGTCKLL</sequence>
<dbReference type="EMBL" id="CP028942">
    <property type="protein sequence ID" value="QKM64374.1"/>
    <property type="molecule type" value="Genomic_DNA"/>
</dbReference>
<dbReference type="AlphaFoldDB" id="A0A6M9PPT4"/>
<evidence type="ECO:0000256" key="1">
    <source>
        <dbReference type="SAM" id="SignalP"/>
    </source>
</evidence>